<dbReference type="Proteomes" id="UP000559182">
    <property type="component" value="Unassembled WGS sequence"/>
</dbReference>
<dbReference type="CDD" id="cd04301">
    <property type="entry name" value="NAT_SF"/>
    <property type="match status" value="1"/>
</dbReference>
<sequence>MTAPDASSIGAGALQVLMTAGMPPLESLRLGDWLLRSANGYTGRANSALPVGDPGMHRSDAIDRLSAWYGERRQPALIQLPHPTDGDPQDTELGAVLAQHDWRFFTRTLVMTKPSLVPAAAHPPVTAPPPGDDPRPGAVRLTVTGAPTDGWWVSASPRALEHRETLVQVLARVPEAAYLTAYLNDRPAGHARLAFHDGWSGIFDVHTDPVARRSGIATALMTEAARVAGERRIPLQYLQVAADNAAAVGLYGSLGWVVHHAYHYATPEV</sequence>
<dbReference type="AlphaFoldDB" id="A0A839NJ87"/>
<organism evidence="4 5">
    <name type="scientific">Flexivirga oryzae</name>
    <dbReference type="NCBI Taxonomy" id="1794944"/>
    <lineage>
        <taxon>Bacteria</taxon>
        <taxon>Bacillati</taxon>
        <taxon>Actinomycetota</taxon>
        <taxon>Actinomycetes</taxon>
        <taxon>Micrococcales</taxon>
        <taxon>Dermacoccaceae</taxon>
        <taxon>Flexivirga</taxon>
    </lineage>
</organism>
<dbReference type="PROSITE" id="PS51186">
    <property type="entry name" value="GNAT"/>
    <property type="match status" value="1"/>
</dbReference>
<dbReference type="InterPro" id="IPR050832">
    <property type="entry name" value="Bact_Acetyltransf"/>
</dbReference>
<gene>
    <name evidence="4" type="ORF">FHU39_004474</name>
</gene>
<dbReference type="RefSeq" id="WP_183322876.1">
    <property type="nucleotide sequence ID" value="NZ_JACHVQ010000005.1"/>
</dbReference>
<dbReference type="Gene3D" id="3.40.630.30">
    <property type="match status" value="1"/>
</dbReference>
<name>A0A839NJ87_9MICO</name>
<evidence type="ECO:0000259" key="3">
    <source>
        <dbReference type="PROSITE" id="PS51186"/>
    </source>
</evidence>
<dbReference type="PANTHER" id="PTHR43877">
    <property type="entry name" value="AMINOALKYLPHOSPHONATE N-ACETYLTRANSFERASE-RELATED-RELATED"/>
    <property type="match status" value="1"/>
</dbReference>
<dbReference type="GO" id="GO:0016747">
    <property type="term" value="F:acyltransferase activity, transferring groups other than amino-acyl groups"/>
    <property type="evidence" value="ECO:0007669"/>
    <property type="project" value="InterPro"/>
</dbReference>
<keyword evidence="5" id="KW-1185">Reference proteome</keyword>
<keyword evidence="2" id="KW-0012">Acyltransferase</keyword>
<dbReference type="SUPFAM" id="SSF55729">
    <property type="entry name" value="Acyl-CoA N-acyltransferases (Nat)"/>
    <property type="match status" value="1"/>
</dbReference>
<evidence type="ECO:0000313" key="5">
    <source>
        <dbReference type="Proteomes" id="UP000559182"/>
    </source>
</evidence>
<proteinExistence type="predicted"/>
<evidence type="ECO:0000256" key="2">
    <source>
        <dbReference type="ARBA" id="ARBA00023315"/>
    </source>
</evidence>
<accession>A0A839NJ87</accession>
<dbReference type="EMBL" id="JACHVQ010000005">
    <property type="protein sequence ID" value="MBB2894432.1"/>
    <property type="molecule type" value="Genomic_DNA"/>
</dbReference>
<feature type="domain" description="N-acetyltransferase" evidence="3">
    <location>
        <begin position="123"/>
        <end position="269"/>
    </location>
</feature>
<reference evidence="4 5" key="1">
    <citation type="submission" date="2020-08" db="EMBL/GenBank/DDBJ databases">
        <title>Sequencing the genomes of 1000 actinobacteria strains.</title>
        <authorList>
            <person name="Klenk H.-P."/>
        </authorList>
    </citation>
    <scope>NUCLEOTIDE SEQUENCE [LARGE SCALE GENOMIC DNA]</scope>
    <source>
        <strain evidence="4 5">DSM 105369</strain>
    </source>
</reference>
<keyword evidence="1 4" id="KW-0808">Transferase</keyword>
<evidence type="ECO:0000256" key="1">
    <source>
        <dbReference type="ARBA" id="ARBA00022679"/>
    </source>
</evidence>
<comment type="caution">
    <text evidence="4">The sequence shown here is derived from an EMBL/GenBank/DDBJ whole genome shotgun (WGS) entry which is preliminary data.</text>
</comment>
<dbReference type="Pfam" id="PF24553">
    <property type="entry name" value="Rv0428c_C"/>
    <property type="match status" value="1"/>
</dbReference>
<dbReference type="InterPro" id="IPR056935">
    <property type="entry name" value="Rv0428c-like_C"/>
</dbReference>
<evidence type="ECO:0000313" key="4">
    <source>
        <dbReference type="EMBL" id="MBB2894432.1"/>
    </source>
</evidence>
<dbReference type="InterPro" id="IPR016181">
    <property type="entry name" value="Acyl_CoA_acyltransferase"/>
</dbReference>
<dbReference type="InterPro" id="IPR000182">
    <property type="entry name" value="GNAT_dom"/>
</dbReference>
<protein>
    <submittedName>
        <fullName evidence="4">GNAT superfamily N-acetyltransferase</fullName>
    </submittedName>
</protein>